<dbReference type="Proteomes" id="UP000251889">
    <property type="component" value="Unassembled WGS sequence"/>
</dbReference>
<protein>
    <recommendedName>
        <fullName evidence="3">2'-5' RNA ligase family protein</fullName>
    </recommendedName>
</protein>
<dbReference type="PANTHER" id="PTHR40037">
    <property type="entry name" value="PHOSPHOESTERASE YJCG-RELATED"/>
    <property type="match status" value="1"/>
</dbReference>
<dbReference type="EMBL" id="QMFY01000010">
    <property type="protein sequence ID" value="RAV99547.1"/>
    <property type="molecule type" value="Genomic_DNA"/>
</dbReference>
<accession>A0A364Y0U3</accession>
<gene>
    <name evidence="1" type="ORF">DQQ10_18265</name>
</gene>
<evidence type="ECO:0000313" key="1">
    <source>
        <dbReference type="EMBL" id="RAV99547.1"/>
    </source>
</evidence>
<evidence type="ECO:0000313" key="2">
    <source>
        <dbReference type="Proteomes" id="UP000251889"/>
    </source>
</evidence>
<keyword evidence="2" id="KW-1185">Reference proteome</keyword>
<dbReference type="SUPFAM" id="SSF55144">
    <property type="entry name" value="LigT-like"/>
    <property type="match status" value="1"/>
</dbReference>
<dbReference type="RefSeq" id="WP_112748333.1">
    <property type="nucleotide sequence ID" value="NZ_QMFY01000010.1"/>
</dbReference>
<dbReference type="InterPro" id="IPR050580">
    <property type="entry name" value="2H_phosphoesterase_YjcG-like"/>
</dbReference>
<dbReference type="PANTHER" id="PTHR40037:SF1">
    <property type="entry name" value="PHOSPHOESTERASE SAOUHSC_00951-RELATED"/>
    <property type="match status" value="1"/>
</dbReference>
<dbReference type="InterPro" id="IPR009097">
    <property type="entry name" value="Cyclic_Pdiesterase"/>
</dbReference>
<comment type="caution">
    <text evidence="1">The sequence shown here is derived from an EMBL/GenBank/DDBJ whole genome shotgun (WGS) entry which is preliminary data.</text>
</comment>
<proteinExistence type="predicted"/>
<name>A0A364Y0U3_9BACT</name>
<dbReference type="AlphaFoldDB" id="A0A364Y0U3"/>
<sequence>MKSSSLKVLPNYLSPVQELYFMITPPRHIMSDVSVLKDDVHYLIGHKFDDQFSKAHVPLFRYSDHYAKDMVRFVESKASAFKPFNILLKDFGVFYNGNKRTVYMDIVYKSPIQEIFEALVKEDKNYVPHITIAKNLSTEDYLRCWPYLKSLNYGNQHFLCDRITVLTKKDNQWIHYKEILFGE</sequence>
<evidence type="ECO:0008006" key="3">
    <source>
        <dbReference type="Google" id="ProtNLM"/>
    </source>
</evidence>
<dbReference type="OrthoDB" id="1351981at2"/>
<reference evidence="1 2" key="1">
    <citation type="submission" date="2018-06" db="EMBL/GenBank/DDBJ databases">
        <title>Chryseolinea flavus sp. nov., a member of the phylum Bacteroidetes isolated from soil.</title>
        <authorList>
            <person name="Li Y."/>
            <person name="Wang J."/>
        </authorList>
    </citation>
    <scope>NUCLEOTIDE SEQUENCE [LARGE SCALE GENOMIC DNA]</scope>
    <source>
        <strain evidence="1 2">SDU1-6</strain>
    </source>
</reference>
<organism evidence="1 2">
    <name type="scientific">Pseudochryseolinea flava</name>
    <dbReference type="NCBI Taxonomy" id="2059302"/>
    <lineage>
        <taxon>Bacteria</taxon>
        <taxon>Pseudomonadati</taxon>
        <taxon>Bacteroidota</taxon>
        <taxon>Cytophagia</taxon>
        <taxon>Cytophagales</taxon>
        <taxon>Fulvivirgaceae</taxon>
        <taxon>Pseudochryseolinea</taxon>
    </lineage>
</organism>
<dbReference type="Gene3D" id="3.90.1140.10">
    <property type="entry name" value="Cyclic phosphodiesterase"/>
    <property type="match status" value="1"/>
</dbReference>
<dbReference type="Pfam" id="PF13563">
    <property type="entry name" value="2_5_RNA_ligase2"/>
    <property type="match status" value="1"/>
</dbReference>